<dbReference type="EnsemblMetazoa" id="CJA36159.1">
    <property type="protein sequence ID" value="CJA36159.1"/>
    <property type="gene ID" value="WBGene00212006"/>
</dbReference>
<accession>A0A8R1IHA5</accession>
<dbReference type="AlphaFoldDB" id="A0A8R1IHA5"/>
<reference evidence="2" key="1">
    <citation type="submission" date="2010-08" db="EMBL/GenBank/DDBJ databases">
        <authorList>
            <consortium name="Caenorhabditis japonica Sequencing Consortium"/>
            <person name="Wilson R.K."/>
        </authorList>
    </citation>
    <scope>NUCLEOTIDE SEQUENCE [LARGE SCALE GENOMIC DNA]</scope>
    <source>
        <strain evidence="2">DF5081</strain>
    </source>
</reference>
<proteinExistence type="predicted"/>
<reference evidence="1" key="2">
    <citation type="submission" date="2022-06" db="UniProtKB">
        <authorList>
            <consortium name="EnsemblMetazoa"/>
        </authorList>
    </citation>
    <scope>IDENTIFICATION</scope>
    <source>
        <strain evidence="1">DF5081</strain>
    </source>
</reference>
<keyword evidence="2" id="KW-1185">Reference proteome</keyword>
<name>A0A8R1IHA5_CAEJA</name>
<dbReference type="Proteomes" id="UP000005237">
    <property type="component" value="Unassembled WGS sequence"/>
</dbReference>
<sequence>MAKPKKTKRSACLYCLIAPPPLHQSTDESKFRSKEVYTKEILSKGVPAKVKCGPLNSPEKIVTECQFIGIHMS</sequence>
<protein>
    <submittedName>
        <fullName evidence="1">Uncharacterized protein</fullName>
    </submittedName>
</protein>
<evidence type="ECO:0000313" key="1">
    <source>
        <dbReference type="EnsemblMetazoa" id="CJA36159.1"/>
    </source>
</evidence>
<organism evidence="1 2">
    <name type="scientific">Caenorhabditis japonica</name>
    <dbReference type="NCBI Taxonomy" id="281687"/>
    <lineage>
        <taxon>Eukaryota</taxon>
        <taxon>Metazoa</taxon>
        <taxon>Ecdysozoa</taxon>
        <taxon>Nematoda</taxon>
        <taxon>Chromadorea</taxon>
        <taxon>Rhabditida</taxon>
        <taxon>Rhabditina</taxon>
        <taxon>Rhabditomorpha</taxon>
        <taxon>Rhabditoidea</taxon>
        <taxon>Rhabditidae</taxon>
        <taxon>Peloderinae</taxon>
        <taxon>Caenorhabditis</taxon>
    </lineage>
</organism>
<evidence type="ECO:0000313" key="2">
    <source>
        <dbReference type="Proteomes" id="UP000005237"/>
    </source>
</evidence>